<keyword evidence="3" id="KW-1185">Reference proteome</keyword>
<feature type="chain" id="PRO_5042821074" evidence="1">
    <location>
        <begin position="22"/>
        <end position="80"/>
    </location>
</feature>
<reference evidence="2 3" key="1">
    <citation type="submission" date="2021-04" db="EMBL/GenBank/DDBJ databases">
        <authorList>
            <person name="De Guttry C."/>
            <person name="Zahm M."/>
            <person name="Klopp C."/>
            <person name="Cabau C."/>
            <person name="Louis A."/>
            <person name="Berthelot C."/>
            <person name="Parey E."/>
            <person name="Roest Crollius H."/>
            <person name="Montfort J."/>
            <person name="Robinson-Rechavi M."/>
            <person name="Bucao C."/>
            <person name="Bouchez O."/>
            <person name="Gislard M."/>
            <person name="Lluch J."/>
            <person name="Milhes M."/>
            <person name="Lampietro C."/>
            <person name="Lopez Roques C."/>
            <person name="Donnadieu C."/>
            <person name="Braasch I."/>
            <person name="Desvignes T."/>
            <person name="Postlethwait J."/>
            <person name="Bobe J."/>
            <person name="Wedekind C."/>
            <person name="Guiguen Y."/>
        </authorList>
    </citation>
    <scope>NUCLEOTIDE SEQUENCE [LARGE SCALE GENOMIC DNA]</scope>
    <source>
        <strain evidence="2">Cs_M1</strain>
        <tissue evidence="2">Blood</tissue>
    </source>
</reference>
<dbReference type="Proteomes" id="UP001356427">
    <property type="component" value="Unassembled WGS sequence"/>
</dbReference>
<comment type="caution">
    <text evidence="2">The sequence shown here is derived from an EMBL/GenBank/DDBJ whole genome shotgun (WGS) entry which is preliminary data.</text>
</comment>
<sequence>MGFQRAFLLLVLLCATVMVHGQPADISPRYQHFLLQHVKGDMTIQKCQGVMGYLELVEPRTTNCKVKNTFIAATSSQVHL</sequence>
<dbReference type="InterPro" id="IPR036816">
    <property type="entry name" value="RNaseA-like_dom_sf"/>
</dbReference>
<proteinExistence type="predicted"/>
<feature type="signal peptide" evidence="1">
    <location>
        <begin position="1"/>
        <end position="21"/>
    </location>
</feature>
<dbReference type="AlphaFoldDB" id="A0AAN8KX54"/>
<dbReference type="EMBL" id="JAGTTL010000029">
    <property type="protein sequence ID" value="KAK6299157.1"/>
    <property type="molecule type" value="Genomic_DNA"/>
</dbReference>
<gene>
    <name evidence="2" type="ORF">J4Q44_G00306670</name>
</gene>
<protein>
    <submittedName>
        <fullName evidence="2">Uncharacterized protein</fullName>
    </submittedName>
</protein>
<evidence type="ECO:0000256" key="1">
    <source>
        <dbReference type="SAM" id="SignalP"/>
    </source>
</evidence>
<organism evidence="2 3">
    <name type="scientific">Coregonus suidteri</name>
    <dbReference type="NCBI Taxonomy" id="861788"/>
    <lineage>
        <taxon>Eukaryota</taxon>
        <taxon>Metazoa</taxon>
        <taxon>Chordata</taxon>
        <taxon>Craniata</taxon>
        <taxon>Vertebrata</taxon>
        <taxon>Euteleostomi</taxon>
        <taxon>Actinopterygii</taxon>
        <taxon>Neopterygii</taxon>
        <taxon>Teleostei</taxon>
        <taxon>Protacanthopterygii</taxon>
        <taxon>Salmoniformes</taxon>
        <taxon>Salmonidae</taxon>
        <taxon>Coregoninae</taxon>
        <taxon>Coregonus</taxon>
    </lineage>
</organism>
<dbReference type="SUPFAM" id="SSF54076">
    <property type="entry name" value="RNase A-like"/>
    <property type="match status" value="1"/>
</dbReference>
<evidence type="ECO:0000313" key="3">
    <source>
        <dbReference type="Proteomes" id="UP001356427"/>
    </source>
</evidence>
<name>A0AAN8KX54_9TELE</name>
<evidence type="ECO:0000313" key="2">
    <source>
        <dbReference type="EMBL" id="KAK6299157.1"/>
    </source>
</evidence>
<dbReference type="Gene3D" id="3.10.130.10">
    <property type="entry name" value="Ribonuclease A-like domain"/>
    <property type="match status" value="1"/>
</dbReference>
<accession>A0AAN8KX54</accession>
<keyword evidence="1" id="KW-0732">Signal</keyword>